<organism evidence="1">
    <name type="scientific">Arundo donax</name>
    <name type="common">Giant reed</name>
    <name type="synonym">Donax arundinaceus</name>
    <dbReference type="NCBI Taxonomy" id="35708"/>
    <lineage>
        <taxon>Eukaryota</taxon>
        <taxon>Viridiplantae</taxon>
        <taxon>Streptophyta</taxon>
        <taxon>Embryophyta</taxon>
        <taxon>Tracheophyta</taxon>
        <taxon>Spermatophyta</taxon>
        <taxon>Magnoliopsida</taxon>
        <taxon>Liliopsida</taxon>
        <taxon>Poales</taxon>
        <taxon>Poaceae</taxon>
        <taxon>PACMAD clade</taxon>
        <taxon>Arundinoideae</taxon>
        <taxon>Arundineae</taxon>
        <taxon>Arundo</taxon>
    </lineage>
</organism>
<sequence>MQEGAQNYLQLHKRYITEPVSISTIYLIPM</sequence>
<reference evidence="1" key="2">
    <citation type="journal article" date="2015" name="Data Brief">
        <title>Shoot transcriptome of the giant reed, Arundo donax.</title>
        <authorList>
            <person name="Barrero R.A."/>
            <person name="Guerrero F.D."/>
            <person name="Moolhuijzen P."/>
            <person name="Goolsby J.A."/>
            <person name="Tidwell J."/>
            <person name="Bellgard S.E."/>
            <person name="Bellgard M.I."/>
        </authorList>
    </citation>
    <scope>NUCLEOTIDE SEQUENCE</scope>
    <source>
        <tissue evidence="1">Shoot tissue taken approximately 20 cm above the soil surface</tissue>
    </source>
</reference>
<name>A0A0A8YTH0_ARUDO</name>
<dbReference type="AlphaFoldDB" id="A0A0A8YTH0"/>
<protein>
    <submittedName>
        <fullName evidence="1">Uncharacterized protein</fullName>
    </submittedName>
</protein>
<evidence type="ECO:0000313" key="1">
    <source>
        <dbReference type="EMBL" id="JAD25872.1"/>
    </source>
</evidence>
<reference evidence="1" key="1">
    <citation type="submission" date="2014-09" db="EMBL/GenBank/DDBJ databases">
        <authorList>
            <person name="Magalhaes I.L.F."/>
            <person name="Oliveira U."/>
            <person name="Santos F.R."/>
            <person name="Vidigal T.H.D.A."/>
            <person name="Brescovit A.D."/>
            <person name="Santos A.J."/>
        </authorList>
    </citation>
    <scope>NUCLEOTIDE SEQUENCE</scope>
    <source>
        <tissue evidence="1">Shoot tissue taken approximately 20 cm above the soil surface</tissue>
    </source>
</reference>
<accession>A0A0A8YTH0</accession>
<dbReference type="EMBL" id="GBRH01272023">
    <property type="protein sequence ID" value="JAD25872.1"/>
    <property type="molecule type" value="Transcribed_RNA"/>
</dbReference>
<proteinExistence type="predicted"/>